<dbReference type="InterPro" id="IPR035963">
    <property type="entry name" value="FERM_2"/>
</dbReference>
<reference evidence="9" key="1">
    <citation type="submission" date="2020-08" db="EMBL/GenBank/DDBJ databases">
        <title>Genome sequencing and assembly of the red palm weevil Rhynchophorus ferrugineus.</title>
        <authorList>
            <person name="Dias G.B."/>
            <person name="Bergman C.M."/>
            <person name="Manee M."/>
        </authorList>
    </citation>
    <scope>NUCLEOTIDE SEQUENCE</scope>
    <source>
        <strain evidence="9">AA-2017</strain>
        <tissue evidence="9">Whole larva</tissue>
    </source>
</reference>
<dbReference type="Gene3D" id="2.30.29.30">
    <property type="entry name" value="Pleckstrin-homology domain (PH domain)/Phosphotyrosine-binding domain (PTB)"/>
    <property type="match status" value="1"/>
</dbReference>
<dbReference type="InterPro" id="IPR014352">
    <property type="entry name" value="FERM/acyl-CoA-bd_prot_sf"/>
</dbReference>
<dbReference type="Pfam" id="PF08736">
    <property type="entry name" value="FA"/>
    <property type="match status" value="1"/>
</dbReference>
<evidence type="ECO:0000256" key="4">
    <source>
        <dbReference type="ARBA" id="ARBA00022490"/>
    </source>
</evidence>
<feature type="compositionally biased region" description="Polar residues" evidence="7">
    <location>
        <begin position="494"/>
        <end position="511"/>
    </location>
</feature>
<feature type="region of interest" description="Disordered" evidence="7">
    <location>
        <begin position="1"/>
        <end position="21"/>
    </location>
</feature>
<dbReference type="CDD" id="cd13186">
    <property type="entry name" value="FERM_C_NBL4_NBL5"/>
    <property type="match status" value="1"/>
</dbReference>
<dbReference type="GO" id="GO:0016028">
    <property type="term" value="C:rhabdomere"/>
    <property type="evidence" value="ECO:0007669"/>
    <property type="project" value="UniProtKB-SubCell"/>
</dbReference>
<dbReference type="Gene3D" id="1.20.80.10">
    <property type="match status" value="1"/>
</dbReference>
<dbReference type="GO" id="GO:0009887">
    <property type="term" value="P:animal organ morphogenesis"/>
    <property type="evidence" value="ECO:0007669"/>
    <property type="project" value="UniProtKB-ARBA"/>
</dbReference>
<organism evidence="9 10">
    <name type="scientific">Rhynchophorus ferrugineus</name>
    <name type="common">Red palm weevil</name>
    <name type="synonym">Curculio ferrugineus</name>
    <dbReference type="NCBI Taxonomy" id="354439"/>
    <lineage>
        <taxon>Eukaryota</taxon>
        <taxon>Metazoa</taxon>
        <taxon>Ecdysozoa</taxon>
        <taxon>Arthropoda</taxon>
        <taxon>Hexapoda</taxon>
        <taxon>Insecta</taxon>
        <taxon>Pterygota</taxon>
        <taxon>Neoptera</taxon>
        <taxon>Endopterygota</taxon>
        <taxon>Coleoptera</taxon>
        <taxon>Polyphaga</taxon>
        <taxon>Cucujiformia</taxon>
        <taxon>Curculionidae</taxon>
        <taxon>Dryophthorinae</taxon>
        <taxon>Rhynchophorus</taxon>
    </lineage>
</organism>
<feature type="compositionally biased region" description="Basic and acidic residues" evidence="7">
    <location>
        <begin position="530"/>
        <end position="540"/>
    </location>
</feature>
<evidence type="ECO:0000256" key="5">
    <source>
        <dbReference type="ARBA" id="ARBA00022949"/>
    </source>
</evidence>
<protein>
    <recommendedName>
        <fullName evidence="3">Moesin/ezrin/radixin homolog 1</fullName>
    </recommendedName>
</protein>
<feature type="compositionally biased region" description="Basic and acidic residues" evidence="7">
    <location>
        <begin position="716"/>
        <end position="731"/>
    </location>
</feature>
<dbReference type="CDD" id="cd14473">
    <property type="entry name" value="FERM_B-lobe"/>
    <property type="match status" value="1"/>
</dbReference>
<dbReference type="InterPro" id="IPR019749">
    <property type="entry name" value="Band_41_domain"/>
</dbReference>
<dbReference type="GO" id="GO:0005912">
    <property type="term" value="C:adherens junction"/>
    <property type="evidence" value="ECO:0007669"/>
    <property type="project" value="UniProtKB-SubCell"/>
</dbReference>
<dbReference type="Proteomes" id="UP000625711">
    <property type="component" value="Unassembled WGS sequence"/>
</dbReference>
<evidence type="ECO:0000256" key="1">
    <source>
        <dbReference type="ARBA" id="ARBA00004496"/>
    </source>
</evidence>
<dbReference type="InterPro" id="IPR019748">
    <property type="entry name" value="FERM_central"/>
</dbReference>
<sequence length="829" mass="92672">MFRFLSVRKGRNSGADSTSGKHVNKNKNLIQCKVILLDGSDLSVELSKKAKARDLYEQVFYSLDLIEKDYFGLQFTDANHVKHWLDPTKTIKKQIKIGPPYTLRLKVKFYSSEPNNLREELTRYQFFLQLKQDILDGKLKCPSETSIKLAAYALQSELGDYDETQHTAATVSEFRFVPNQTEEMEIDVLEEFKKCKGLSPANAELAYLNEVKWLEMYGVDMHTVLGKDGMEYKLGLTPTGILVFEEPNIKIGLFFWPKISKLNFKKKKLTLVVVEDDDEGREQEHTFVFRLHNEKACKHLWKCAVEHHGFFRLRAPVKGPSARQNFFRMGSRFRYSGRTEYQSTYQNRARRTVQLERKPSQRYGRRQSHVLREKQRQQASSSGEACQAATSKTPDSFQPSSSRCSERSTKSNTTNATDNEPIYCQVKDDLTKSLTPTPSTPTRPSSIGLVSQNSFGKGSVGQNSFGKSSVACGSTYSPALSNSSKNGTLKRNKTVTPTGNGPVSPTPSNADSQLDFLLKSLAKESLTGVARDESRNKLEEGENPNGSKSLPAEIPNNITKATGTAKPLPPGHIKCNILKAKMEEELQNSKLTNQMFVQAPKEEETSLNAATFISVGGDKLTLTVSGPPSIEPVKEPVKRCTTPITVTFFGQAMNDGKLEICQVANNTSEKKENESINLNPFANYLKNGGMNPFSGSNSMVFSKNNPFMDISGNTEEEVRSESDKSDGKRNSIESNDDNELSEKPTTPMSPNLSKLSPWLVSQEYCRFKNIESGALMYEIKCIIYNGLSASLLLLSGPINVKKVITAYIIVFIYPSCTKVNTVFLNKEVF</sequence>
<dbReference type="PROSITE" id="PS50057">
    <property type="entry name" value="FERM_3"/>
    <property type="match status" value="1"/>
</dbReference>
<dbReference type="EMBL" id="JAACXV010000023">
    <property type="protein sequence ID" value="KAF7286680.1"/>
    <property type="molecule type" value="Genomic_DNA"/>
</dbReference>
<comment type="caution">
    <text evidence="9">The sequence shown here is derived from an EMBL/GenBank/DDBJ whole genome shotgun (WGS) entry which is preliminary data.</text>
</comment>
<dbReference type="Pfam" id="PF09380">
    <property type="entry name" value="FERM_C"/>
    <property type="match status" value="1"/>
</dbReference>
<evidence type="ECO:0000259" key="8">
    <source>
        <dbReference type="PROSITE" id="PS50057"/>
    </source>
</evidence>
<dbReference type="PANTHER" id="PTHR23280">
    <property type="entry name" value="4.1 G PROTEIN"/>
    <property type="match status" value="1"/>
</dbReference>
<feature type="compositionally biased region" description="Polar residues" evidence="7">
    <location>
        <begin position="377"/>
        <end position="395"/>
    </location>
</feature>
<dbReference type="InterPro" id="IPR000798">
    <property type="entry name" value="Ez/rad/moesin-like"/>
</dbReference>
<dbReference type="SUPFAM" id="SSF47031">
    <property type="entry name" value="Second domain of FERM"/>
    <property type="match status" value="1"/>
</dbReference>
<dbReference type="GO" id="GO:0005886">
    <property type="term" value="C:plasma membrane"/>
    <property type="evidence" value="ECO:0007669"/>
    <property type="project" value="UniProtKB-ARBA"/>
</dbReference>
<dbReference type="InterPro" id="IPR029071">
    <property type="entry name" value="Ubiquitin-like_domsf"/>
</dbReference>
<dbReference type="OrthoDB" id="6235974at2759"/>
<dbReference type="Pfam" id="PF00373">
    <property type="entry name" value="FERM_M"/>
    <property type="match status" value="1"/>
</dbReference>
<dbReference type="GO" id="GO:0030182">
    <property type="term" value="P:neuron differentiation"/>
    <property type="evidence" value="ECO:0007669"/>
    <property type="project" value="UniProtKB-ARBA"/>
</dbReference>
<feature type="region of interest" description="Disordered" evidence="7">
    <location>
        <begin position="709"/>
        <end position="749"/>
    </location>
</feature>
<accession>A0A834MMY9</accession>
<name>A0A834MMY9_RHYFE</name>
<feature type="compositionally biased region" description="Basic residues" evidence="7">
    <location>
        <begin position="1"/>
        <end position="11"/>
    </location>
</feature>
<dbReference type="SUPFAM" id="SSF54236">
    <property type="entry name" value="Ubiquitin-like"/>
    <property type="match status" value="1"/>
</dbReference>
<evidence type="ECO:0000256" key="7">
    <source>
        <dbReference type="SAM" id="MobiDB-lite"/>
    </source>
</evidence>
<feature type="domain" description="FERM" evidence="8">
    <location>
        <begin position="30"/>
        <end position="315"/>
    </location>
</feature>
<dbReference type="InterPro" id="IPR011993">
    <property type="entry name" value="PH-like_dom_sf"/>
</dbReference>
<dbReference type="PANTHER" id="PTHR23280:SF25">
    <property type="entry name" value="MOESIN_EZRIN_RADIXIN HOMOLOG 1"/>
    <property type="match status" value="1"/>
</dbReference>
<dbReference type="InterPro" id="IPR014847">
    <property type="entry name" value="FA"/>
</dbReference>
<dbReference type="Gene3D" id="3.10.20.90">
    <property type="entry name" value="Phosphatidylinositol 3-kinase Catalytic Subunit, Chain A, domain 1"/>
    <property type="match status" value="1"/>
</dbReference>
<gene>
    <name evidence="9" type="ORF">GWI33_004703</name>
</gene>
<feature type="compositionally biased region" description="Low complexity" evidence="7">
    <location>
        <begin position="433"/>
        <end position="446"/>
    </location>
</feature>
<keyword evidence="5" id="KW-0965">Cell junction</keyword>
<feature type="region of interest" description="Disordered" evidence="7">
    <location>
        <begin position="526"/>
        <end position="553"/>
    </location>
</feature>
<dbReference type="AlphaFoldDB" id="A0A834MMY9"/>
<dbReference type="Pfam" id="PF09379">
    <property type="entry name" value="FERM_N"/>
    <property type="match status" value="1"/>
</dbReference>
<dbReference type="PRINTS" id="PR00661">
    <property type="entry name" value="ERMFAMILY"/>
</dbReference>
<evidence type="ECO:0000313" key="9">
    <source>
        <dbReference type="EMBL" id="KAF7286680.1"/>
    </source>
</evidence>
<dbReference type="InterPro" id="IPR018980">
    <property type="entry name" value="FERM_PH-like_C"/>
</dbReference>
<dbReference type="FunFam" id="3.10.20.90:FF:000024">
    <property type="entry name" value="Erythrocyte membrane protein band 4.1-like 5"/>
    <property type="match status" value="1"/>
</dbReference>
<dbReference type="GO" id="GO:0005737">
    <property type="term" value="C:cytoplasm"/>
    <property type="evidence" value="ECO:0007669"/>
    <property type="project" value="UniProtKB-SubCell"/>
</dbReference>
<evidence type="ECO:0000256" key="6">
    <source>
        <dbReference type="ARBA" id="ARBA00043944"/>
    </source>
</evidence>
<evidence type="ECO:0000256" key="2">
    <source>
        <dbReference type="ARBA" id="ARBA00004536"/>
    </source>
</evidence>
<dbReference type="FunFam" id="2.30.29.30:FF:000002">
    <property type="entry name" value="Band 4.1-like protein 5 isoform 1"/>
    <property type="match status" value="1"/>
</dbReference>
<feature type="compositionally biased region" description="Polar residues" evidence="7">
    <location>
        <begin position="477"/>
        <end position="487"/>
    </location>
</feature>
<dbReference type="GO" id="GO:0008092">
    <property type="term" value="F:cytoskeletal protein binding"/>
    <property type="evidence" value="ECO:0007669"/>
    <property type="project" value="InterPro"/>
</dbReference>
<dbReference type="FunFam" id="1.20.80.10:FF:000003">
    <property type="entry name" value="Tyrosine-protein phosphatase non-receptor type 4"/>
    <property type="match status" value="1"/>
</dbReference>
<keyword evidence="4" id="KW-0963">Cytoplasm</keyword>
<dbReference type="GO" id="GO:0005856">
    <property type="term" value="C:cytoskeleton"/>
    <property type="evidence" value="ECO:0007669"/>
    <property type="project" value="TreeGrafter"/>
</dbReference>
<feature type="region of interest" description="Disordered" evidence="7">
    <location>
        <begin position="356"/>
        <end position="454"/>
    </location>
</feature>
<evidence type="ECO:0000313" key="10">
    <source>
        <dbReference type="Proteomes" id="UP000625711"/>
    </source>
</evidence>
<dbReference type="SUPFAM" id="SSF50729">
    <property type="entry name" value="PH domain-like"/>
    <property type="match status" value="1"/>
</dbReference>
<dbReference type="SMART" id="SM01196">
    <property type="entry name" value="FERM_C"/>
    <property type="match status" value="1"/>
</dbReference>
<dbReference type="SMART" id="SM01195">
    <property type="entry name" value="FA"/>
    <property type="match status" value="1"/>
</dbReference>
<feature type="region of interest" description="Disordered" evidence="7">
    <location>
        <begin position="477"/>
        <end position="511"/>
    </location>
</feature>
<dbReference type="SMART" id="SM00295">
    <property type="entry name" value="B41"/>
    <property type="match status" value="1"/>
</dbReference>
<dbReference type="InterPro" id="IPR019747">
    <property type="entry name" value="FERM_CS"/>
</dbReference>
<comment type="subcellular location">
    <subcellularLocation>
        <location evidence="2">Cell junction</location>
        <location evidence="2">Adherens junction</location>
    </subcellularLocation>
    <subcellularLocation>
        <location evidence="6">Cell projection</location>
        <location evidence="6">Rhabdomere</location>
    </subcellularLocation>
    <subcellularLocation>
        <location evidence="1">Cytoplasm</location>
    </subcellularLocation>
</comment>
<dbReference type="InterPro" id="IPR000299">
    <property type="entry name" value="FERM_domain"/>
</dbReference>
<dbReference type="PRINTS" id="PR00935">
    <property type="entry name" value="BAND41"/>
</dbReference>
<dbReference type="CDD" id="cd17108">
    <property type="entry name" value="FERM_F1_EPB41L5_like"/>
    <property type="match status" value="1"/>
</dbReference>
<keyword evidence="10" id="KW-1185">Reference proteome</keyword>
<evidence type="ECO:0000256" key="3">
    <source>
        <dbReference type="ARBA" id="ARBA00022025"/>
    </source>
</evidence>
<proteinExistence type="predicted"/>
<dbReference type="InterPro" id="IPR018979">
    <property type="entry name" value="FERM_N"/>
</dbReference>
<dbReference type="PROSITE" id="PS00660">
    <property type="entry name" value="FERM_1"/>
    <property type="match status" value="1"/>
</dbReference>
<dbReference type="GO" id="GO:0031032">
    <property type="term" value="P:actomyosin structure organization"/>
    <property type="evidence" value="ECO:0007669"/>
    <property type="project" value="TreeGrafter"/>
</dbReference>